<dbReference type="STRING" id="293826.Amet_0620"/>
<organism evidence="9 10">
    <name type="scientific">Alkaliphilus metalliredigens (strain QYMF)</name>
    <dbReference type="NCBI Taxonomy" id="293826"/>
    <lineage>
        <taxon>Bacteria</taxon>
        <taxon>Bacillati</taxon>
        <taxon>Bacillota</taxon>
        <taxon>Clostridia</taxon>
        <taxon>Peptostreptococcales</taxon>
        <taxon>Natronincolaceae</taxon>
        <taxon>Alkaliphilus</taxon>
    </lineage>
</organism>
<keyword evidence="10" id="KW-1185">Reference proteome</keyword>
<gene>
    <name evidence="9" type="ordered locus">Amet_0620</name>
</gene>
<evidence type="ECO:0000256" key="7">
    <source>
        <dbReference type="ARBA" id="ARBA00023136"/>
    </source>
</evidence>
<feature type="transmembrane region" description="Helical" evidence="8">
    <location>
        <begin position="168"/>
        <end position="188"/>
    </location>
</feature>
<dbReference type="HOGENOM" id="CLU_098969_1_0_9"/>
<dbReference type="Pfam" id="PF04647">
    <property type="entry name" value="AgrB"/>
    <property type="match status" value="1"/>
</dbReference>
<dbReference type="eggNOG" id="COG4512">
    <property type="taxonomic scope" value="Bacteria"/>
</dbReference>
<dbReference type="GO" id="GO:0016020">
    <property type="term" value="C:membrane"/>
    <property type="evidence" value="ECO:0007669"/>
    <property type="project" value="InterPro"/>
</dbReference>
<dbReference type="Proteomes" id="UP000001572">
    <property type="component" value="Chromosome"/>
</dbReference>
<evidence type="ECO:0000256" key="6">
    <source>
        <dbReference type="ARBA" id="ARBA00022989"/>
    </source>
</evidence>
<dbReference type="GO" id="GO:0008233">
    <property type="term" value="F:peptidase activity"/>
    <property type="evidence" value="ECO:0007669"/>
    <property type="project" value="UniProtKB-KW"/>
</dbReference>
<name>A6TKX8_ALKMQ</name>
<dbReference type="GO" id="GO:0009372">
    <property type="term" value="P:quorum sensing"/>
    <property type="evidence" value="ECO:0007669"/>
    <property type="project" value="UniProtKB-KW"/>
</dbReference>
<feature type="transmembrane region" description="Helical" evidence="8">
    <location>
        <begin position="145"/>
        <end position="162"/>
    </location>
</feature>
<dbReference type="KEGG" id="amt:Amet_0620"/>
<evidence type="ECO:0000256" key="8">
    <source>
        <dbReference type="SAM" id="Phobius"/>
    </source>
</evidence>
<evidence type="ECO:0000313" key="9">
    <source>
        <dbReference type="EMBL" id="ABR46846.1"/>
    </source>
</evidence>
<protein>
    <submittedName>
        <fullName evidence="9">Accessory gene regulator B</fullName>
    </submittedName>
</protein>
<feature type="transmembrane region" description="Helical" evidence="8">
    <location>
        <begin position="42"/>
        <end position="67"/>
    </location>
</feature>
<keyword evidence="2" id="KW-0673">Quorum sensing</keyword>
<evidence type="ECO:0000256" key="4">
    <source>
        <dbReference type="ARBA" id="ARBA00022692"/>
    </source>
</evidence>
<dbReference type="OrthoDB" id="9815055at2"/>
<keyword evidence="1" id="KW-1003">Cell membrane</keyword>
<evidence type="ECO:0000313" key="10">
    <source>
        <dbReference type="Proteomes" id="UP000001572"/>
    </source>
</evidence>
<keyword evidence="3" id="KW-0645">Protease</keyword>
<keyword evidence="5" id="KW-0378">Hydrolase</keyword>
<accession>A6TKX8</accession>
<dbReference type="AlphaFoldDB" id="A6TKX8"/>
<proteinExistence type="predicted"/>
<reference evidence="10" key="1">
    <citation type="journal article" date="2016" name="Genome Announc.">
        <title>Complete genome sequence of Alkaliphilus metalliredigens strain QYMF, an alkaliphilic and metal-reducing bacterium isolated from borax-contaminated leachate ponds.</title>
        <authorList>
            <person name="Hwang C."/>
            <person name="Copeland A."/>
            <person name="Lucas S."/>
            <person name="Lapidus A."/>
            <person name="Barry K."/>
            <person name="Detter J.C."/>
            <person name="Glavina Del Rio T."/>
            <person name="Hammon N."/>
            <person name="Israni S."/>
            <person name="Dalin E."/>
            <person name="Tice H."/>
            <person name="Pitluck S."/>
            <person name="Chertkov O."/>
            <person name="Brettin T."/>
            <person name="Bruce D."/>
            <person name="Han C."/>
            <person name="Schmutz J."/>
            <person name="Larimer F."/>
            <person name="Land M.L."/>
            <person name="Hauser L."/>
            <person name="Kyrpides N."/>
            <person name="Mikhailova N."/>
            <person name="Ye Q."/>
            <person name="Zhou J."/>
            <person name="Richardson P."/>
            <person name="Fields M.W."/>
        </authorList>
    </citation>
    <scope>NUCLEOTIDE SEQUENCE [LARGE SCALE GENOMIC DNA]</scope>
    <source>
        <strain evidence="10">QYMF</strain>
    </source>
</reference>
<dbReference type="RefSeq" id="WP_011971754.1">
    <property type="nucleotide sequence ID" value="NC_009633.1"/>
</dbReference>
<sequence length="193" mass="21723">MINKLACYTANKMVQTNAITRQDIDSYIFGTEMLIITLAKGIGLFVIACFFGLLIEATIFILAFSSLRMQAGGFHARSFLKCFFITDIITFTSIYIAYIIPTDFILISQIAFLIWTIQLILQFAPIETPNKPLTSHEKRLYKTRSYIVVIIGTILALALSWTSPHHSIYGLIFSLGFFCEGITLVPLFSKKAL</sequence>
<keyword evidence="6 8" id="KW-1133">Transmembrane helix</keyword>
<evidence type="ECO:0000256" key="5">
    <source>
        <dbReference type="ARBA" id="ARBA00022801"/>
    </source>
</evidence>
<feature type="transmembrane region" description="Helical" evidence="8">
    <location>
        <begin position="104"/>
        <end position="124"/>
    </location>
</feature>
<dbReference type="SMART" id="SM00793">
    <property type="entry name" value="AgrB"/>
    <property type="match status" value="1"/>
</dbReference>
<dbReference type="GO" id="GO:0006508">
    <property type="term" value="P:proteolysis"/>
    <property type="evidence" value="ECO:0007669"/>
    <property type="project" value="UniProtKB-KW"/>
</dbReference>
<evidence type="ECO:0000256" key="2">
    <source>
        <dbReference type="ARBA" id="ARBA00022654"/>
    </source>
</evidence>
<evidence type="ECO:0000256" key="3">
    <source>
        <dbReference type="ARBA" id="ARBA00022670"/>
    </source>
</evidence>
<dbReference type="EMBL" id="CP000724">
    <property type="protein sequence ID" value="ABR46846.1"/>
    <property type="molecule type" value="Genomic_DNA"/>
</dbReference>
<evidence type="ECO:0000256" key="1">
    <source>
        <dbReference type="ARBA" id="ARBA00022475"/>
    </source>
</evidence>
<keyword evidence="7 8" id="KW-0472">Membrane</keyword>
<dbReference type="InterPro" id="IPR006741">
    <property type="entry name" value="AgrB"/>
</dbReference>
<keyword evidence="4 8" id="KW-0812">Transmembrane</keyword>
<feature type="transmembrane region" description="Helical" evidence="8">
    <location>
        <begin position="79"/>
        <end position="98"/>
    </location>
</feature>